<dbReference type="Proteomes" id="UP000701801">
    <property type="component" value="Unassembled WGS sequence"/>
</dbReference>
<keyword evidence="2" id="KW-1133">Transmembrane helix</keyword>
<keyword evidence="2" id="KW-0472">Membrane</keyword>
<evidence type="ECO:0000259" key="3">
    <source>
        <dbReference type="Pfam" id="PF20150"/>
    </source>
</evidence>
<name>A0A9N9Q1F2_9HELO</name>
<keyword evidence="2" id="KW-0812">Transmembrane</keyword>
<evidence type="ECO:0000256" key="1">
    <source>
        <dbReference type="SAM" id="MobiDB-lite"/>
    </source>
</evidence>
<evidence type="ECO:0000313" key="4">
    <source>
        <dbReference type="EMBL" id="CAG8971624.1"/>
    </source>
</evidence>
<feature type="transmembrane region" description="Helical" evidence="2">
    <location>
        <begin position="268"/>
        <end position="289"/>
    </location>
</feature>
<comment type="caution">
    <text evidence="4">The sequence shown here is derived from an EMBL/GenBank/DDBJ whole genome shotgun (WGS) entry which is preliminary data.</text>
</comment>
<dbReference type="EMBL" id="CAJVRM010000025">
    <property type="protein sequence ID" value="CAG8971624.1"/>
    <property type="molecule type" value="Genomic_DNA"/>
</dbReference>
<protein>
    <recommendedName>
        <fullName evidence="3">2EXR domain-containing protein</fullName>
    </recommendedName>
</protein>
<proteinExistence type="predicted"/>
<dbReference type="Pfam" id="PF20150">
    <property type="entry name" value="2EXR"/>
    <property type="match status" value="1"/>
</dbReference>
<gene>
    <name evidence="4" type="ORF">HYALB_00008017</name>
</gene>
<keyword evidence="5" id="KW-1185">Reference proteome</keyword>
<evidence type="ECO:0000256" key="2">
    <source>
        <dbReference type="SAM" id="Phobius"/>
    </source>
</evidence>
<dbReference type="InterPro" id="IPR045518">
    <property type="entry name" value="2EXR"/>
</dbReference>
<organism evidence="4 5">
    <name type="scientific">Hymenoscyphus albidus</name>
    <dbReference type="NCBI Taxonomy" id="595503"/>
    <lineage>
        <taxon>Eukaryota</taxon>
        <taxon>Fungi</taxon>
        <taxon>Dikarya</taxon>
        <taxon>Ascomycota</taxon>
        <taxon>Pezizomycotina</taxon>
        <taxon>Leotiomycetes</taxon>
        <taxon>Helotiales</taxon>
        <taxon>Helotiaceae</taxon>
        <taxon>Hymenoscyphus</taxon>
    </lineage>
</organism>
<dbReference type="OrthoDB" id="3473305at2759"/>
<accession>A0A9N9Q1F2</accession>
<dbReference type="PANTHER" id="PTHR35910">
    <property type="entry name" value="2EXR DOMAIN-CONTAINING PROTEIN"/>
    <property type="match status" value="1"/>
</dbReference>
<sequence length="349" mass="40743">MDAEVILPVTILESDRRTFIDLSLKQCVTQEQELSDIDTDPSWLVQPQAGNTDRTTDQTDETPQFKFFPDLPIELRLAIFELLLPAPRQFNLSNALLHLRLNTLNWLNFFKKAPVTNYINRESREFTAMYYDTHVLTKAPRDYAYVWFSPRRDTIRLHTAELLKTSPPNRCLDKEILEWSRSFGNHMFLNSLFSCVTKLEYSLIPEDLITKFGEWGEDGNTLKKKATKIGKHLIQNLDRYRLLPHLENLEYITVVLNTPLFFDQDPKYGVYMHMLEVYAMLVYFACSLLRNRGYRYFMPQIAYGEREVGPGGHFHGEMNKCWILKDGLFDGKADTANTAPGFDFKVRQK</sequence>
<reference evidence="4" key="1">
    <citation type="submission" date="2021-07" db="EMBL/GenBank/DDBJ databases">
        <authorList>
            <person name="Durling M."/>
        </authorList>
    </citation>
    <scope>NUCLEOTIDE SEQUENCE</scope>
</reference>
<feature type="domain" description="2EXR" evidence="3">
    <location>
        <begin position="65"/>
        <end position="155"/>
    </location>
</feature>
<dbReference type="AlphaFoldDB" id="A0A9N9Q1F2"/>
<evidence type="ECO:0000313" key="5">
    <source>
        <dbReference type="Proteomes" id="UP000701801"/>
    </source>
</evidence>
<dbReference type="PANTHER" id="PTHR35910:SF1">
    <property type="entry name" value="2EXR DOMAIN-CONTAINING PROTEIN"/>
    <property type="match status" value="1"/>
</dbReference>
<feature type="region of interest" description="Disordered" evidence="1">
    <location>
        <begin position="41"/>
        <end position="61"/>
    </location>
</feature>